<dbReference type="Gene3D" id="2.30.130.30">
    <property type="entry name" value="Hypothetical protein"/>
    <property type="match status" value="1"/>
</dbReference>
<evidence type="ECO:0000259" key="4">
    <source>
        <dbReference type="Pfam" id="PF23134"/>
    </source>
</evidence>
<name>A0ABQ9EHY3_TEGGR</name>
<proteinExistence type="predicted"/>
<dbReference type="Pfam" id="PF04266">
    <property type="entry name" value="ASCH"/>
    <property type="match status" value="1"/>
</dbReference>
<evidence type="ECO:0008006" key="8">
    <source>
        <dbReference type="Google" id="ProtNLM"/>
    </source>
</evidence>
<evidence type="ECO:0000313" key="7">
    <source>
        <dbReference type="Proteomes" id="UP001217089"/>
    </source>
</evidence>
<dbReference type="Pfam" id="PF06221">
    <property type="entry name" value="zf-C2HC5"/>
    <property type="match status" value="1"/>
</dbReference>
<keyword evidence="7" id="KW-1185">Reference proteome</keyword>
<dbReference type="Pfam" id="PF23134">
    <property type="entry name" value="TRIP4_3rd"/>
    <property type="match status" value="1"/>
</dbReference>
<feature type="compositionally biased region" description="Polar residues" evidence="1">
    <location>
        <begin position="369"/>
        <end position="390"/>
    </location>
</feature>
<dbReference type="InterPro" id="IPR056993">
    <property type="entry name" value="TRIP4_3rd_dom"/>
</dbReference>
<dbReference type="Pfam" id="PF23135">
    <property type="entry name" value="TRI4_N"/>
    <property type="match status" value="1"/>
</dbReference>
<evidence type="ECO:0000259" key="2">
    <source>
        <dbReference type="Pfam" id="PF04266"/>
    </source>
</evidence>
<dbReference type="PANTHER" id="PTHR12963:SF4">
    <property type="entry name" value="ACTIVATING SIGNAL COINTEGRATOR 1"/>
    <property type="match status" value="1"/>
</dbReference>
<organism evidence="6 7">
    <name type="scientific">Tegillarca granosa</name>
    <name type="common">Malaysian cockle</name>
    <name type="synonym">Anadara granosa</name>
    <dbReference type="NCBI Taxonomy" id="220873"/>
    <lineage>
        <taxon>Eukaryota</taxon>
        <taxon>Metazoa</taxon>
        <taxon>Spiralia</taxon>
        <taxon>Lophotrochozoa</taxon>
        <taxon>Mollusca</taxon>
        <taxon>Bivalvia</taxon>
        <taxon>Autobranchia</taxon>
        <taxon>Pteriomorphia</taxon>
        <taxon>Arcoida</taxon>
        <taxon>Arcoidea</taxon>
        <taxon>Arcidae</taxon>
        <taxon>Tegillarca</taxon>
    </lineage>
</organism>
<dbReference type="InterPro" id="IPR039128">
    <property type="entry name" value="TRIP4-like"/>
</dbReference>
<feature type="region of interest" description="Disordered" evidence="1">
    <location>
        <begin position="121"/>
        <end position="147"/>
    </location>
</feature>
<dbReference type="PANTHER" id="PTHR12963">
    <property type="entry name" value="THYROID RECEPTOR INTERACTING PROTEIN RELATED"/>
    <property type="match status" value="1"/>
</dbReference>
<protein>
    <recommendedName>
        <fullName evidence="8">Activating signal cointegrator 1</fullName>
    </recommendedName>
</protein>
<dbReference type="CDD" id="cd06554">
    <property type="entry name" value="ASCH_ASC-1_like"/>
    <property type="match status" value="1"/>
</dbReference>
<dbReference type="InterPro" id="IPR056994">
    <property type="entry name" value="TRI4_N"/>
</dbReference>
<feature type="compositionally biased region" description="Basic and acidic residues" evidence="1">
    <location>
        <begin position="121"/>
        <end position="137"/>
    </location>
</feature>
<dbReference type="SUPFAM" id="SSF88697">
    <property type="entry name" value="PUA domain-like"/>
    <property type="match status" value="1"/>
</dbReference>
<dbReference type="EMBL" id="JARBDR010000903">
    <property type="protein sequence ID" value="KAJ8304364.1"/>
    <property type="molecule type" value="Genomic_DNA"/>
</dbReference>
<sequence>MATSVEKWMCDELAKLGLPASEENAKYILGIGSADEIEEYMLELLDNSDPKTHKFIKELIHRWRPPDVPKNIQVYRKKEEEESYFVGSNKTKQKDAQNSVASLQYGDVGQQSYLPLEDQDIKSRDSQTSHKKPDFNGDVHNMSGLSNADRKKQKFVPLYSQEGQAKTVVKLPGRHPCECQASKHSLVSNCVRCGRIVCEQEGSGPCLFCGQLVCTAAEQEILARGSKKSEQLRHRLMTNADRLNYVSNSDNKKDFVRRTQVIDDESDYYATDSNKWLSTKEREMLRKREEELRSVRHASKKDRKITLDFAGRRVIEEGDDVASSNMYDVNDSVVQQVHYGAKPKLDSTSGDLINPSILSQAPKFVLGKKTTTSPKTNGVDISSTNKTKSSMRIQDKELQEMTDEGMCLSMHQPWALLLVKGIKMHEGRTWYSAHRGRLWIAATAKSPTPEEIADVQD</sequence>
<feature type="domain" description="ASCH" evidence="2">
    <location>
        <begin position="408"/>
        <end position="444"/>
    </location>
</feature>
<gene>
    <name evidence="6" type="ORF">KUTeg_017947</name>
</gene>
<feature type="region of interest" description="Disordered" evidence="1">
    <location>
        <begin position="368"/>
        <end position="390"/>
    </location>
</feature>
<reference evidence="6 7" key="1">
    <citation type="submission" date="2022-12" db="EMBL/GenBank/DDBJ databases">
        <title>Chromosome-level genome of Tegillarca granosa.</title>
        <authorList>
            <person name="Kim J."/>
        </authorList>
    </citation>
    <scope>NUCLEOTIDE SEQUENCE [LARGE SCALE GENOMIC DNA]</scope>
    <source>
        <strain evidence="6">Teg-2019</strain>
        <tissue evidence="6">Adductor muscle</tissue>
    </source>
</reference>
<evidence type="ECO:0000259" key="5">
    <source>
        <dbReference type="Pfam" id="PF23135"/>
    </source>
</evidence>
<dbReference type="Proteomes" id="UP001217089">
    <property type="component" value="Unassembled WGS sequence"/>
</dbReference>
<evidence type="ECO:0000256" key="1">
    <source>
        <dbReference type="SAM" id="MobiDB-lite"/>
    </source>
</evidence>
<dbReference type="InterPro" id="IPR009349">
    <property type="entry name" value="TRIP4/RQT4_C2HC5_Znf"/>
</dbReference>
<feature type="domain" description="Activating signal cointegrator 1 N-terminal" evidence="5">
    <location>
        <begin position="6"/>
        <end position="64"/>
    </location>
</feature>
<comment type="caution">
    <text evidence="6">The sequence shown here is derived from an EMBL/GenBank/DDBJ whole genome shotgun (WGS) entry which is preliminary data.</text>
</comment>
<accession>A0ABQ9EHY3</accession>
<evidence type="ECO:0000259" key="3">
    <source>
        <dbReference type="Pfam" id="PF06221"/>
    </source>
</evidence>
<evidence type="ECO:0000313" key="6">
    <source>
        <dbReference type="EMBL" id="KAJ8304364.1"/>
    </source>
</evidence>
<feature type="domain" description="TRIP4/RQT4 C2HC5-type zinc finger" evidence="3">
    <location>
        <begin position="175"/>
        <end position="220"/>
    </location>
</feature>
<dbReference type="InterPro" id="IPR015947">
    <property type="entry name" value="PUA-like_sf"/>
</dbReference>
<dbReference type="InterPro" id="IPR007374">
    <property type="entry name" value="ASCH_domain"/>
</dbReference>
<feature type="domain" description="Activating signal cointegrator 1 third" evidence="4">
    <location>
        <begin position="264"/>
        <end position="317"/>
    </location>
</feature>